<comment type="caution">
    <text evidence="1">The sequence shown here is derived from an EMBL/GenBank/DDBJ whole genome shotgun (WGS) entry which is preliminary data.</text>
</comment>
<dbReference type="AlphaFoldDB" id="A0A150LZX5"/>
<name>A0A150LZX5_9BACL</name>
<sequence length="43" mass="5055">MGKGTREVKTNSLLRLYCFIKNNHVIKKKESAIKKVHLHCIFK</sequence>
<evidence type="ECO:0000313" key="2">
    <source>
        <dbReference type="Proteomes" id="UP000075455"/>
    </source>
</evidence>
<protein>
    <submittedName>
        <fullName evidence="1">Uncharacterized protein</fullName>
    </submittedName>
</protein>
<reference evidence="1 2" key="1">
    <citation type="submission" date="2016-01" db="EMBL/GenBank/DDBJ databases">
        <title>Draft Genome Sequences of Seven Thermophilic Sporeformers Isolated from Foods.</title>
        <authorList>
            <person name="Berendsen E.M."/>
            <person name="Wells-Bennik M.H."/>
            <person name="Krawcyk A.O."/>
            <person name="De Jong A."/>
            <person name="Holsappel S."/>
            <person name="Eijlander R.T."/>
            <person name="Kuipers O.P."/>
        </authorList>
    </citation>
    <scope>NUCLEOTIDE SEQUENCE [LARGE SCALE GENOMIC DNA]</scope>
    <source>
        <strain evidence="1 2">B4119</strain>
    </source>
</reference>
<organism evidence="1 2">
    <name type="scientific">Saccharococcus caldoxylosilyticus</name>
    <dbReference type="NCBI Taxonomy" id="81408"/>
    <lineage>
        <taxon>Bacteria</taxon>
        <taxon>Bacillati</taxon>
        <taxon>Bacillota</taxon>
        <taxon>Bacilli</taxon>
        <taxon>Bacillales</taxon>
        <taxon>Anoxybacillaceae</taxon>
        <taxon>Saccharococcus</taxon>
    </lineage>
</organism>
<dbReference type="EMBL" id="LQYS01000023">
    <property type="protein sequence ID" value="KYD17681.1"/>
    <property type="molecule type" value="Genomic_DNA"/>
</dbReference>
<gene>
    <name evidence="1" type="ORF">B4119_0356</name>
</gene>
<dbReference type="Proteomes" id="UP000075455">
    <property type="component" value="Unassembled WGS sequence"/>
</dbReference>
<proteinExistence type="predicted"/>
<accession>A0A150LZX5</accession>
<evidence type="ECO:0000313" key="1">
    <source>
        <dbReference type="EMBL" id="KYD17681.1"/>
    </source>
</evidence>
<dbReference type="STRING" id="81408.B4119_0356"/>